<dbReference type="AlphaFoldDB" id="A0A2P2N5B2"/>
<dbReference type="EMBL" id="GGEC01057180">
    <property type="protein sequence ID" value="MBX37664.1"/>
    <property type="molecule type" value="Transcribed_RNA"/>
</dbReference>
<evidence type="ECO:0000313" key="1">
    <source>
        <dbReference type="EMBL" id="MBX37664.1"/>
    </source>
</evidence>
<proteinExistence type="predicted"/>
<accession>A0A2P2N5B2</accession>
<sequence length="28" mass="3290">MSLLTYLLFFSHHEYSNITNRLTTENGS</sequence>
<name>A0A2P2N5B2_RHIMU</name>
<organism evidence="1">
    <name type="scientific">Rhizophora mucronata</name>
    <name type="common">Asiatic mangrove</name>
    <dbReference type="NCBI Taxonomy" id="61149"/>
    <lineage>
        <taxon>Eukaryota</taxon>
        <taxon>Viridiplantae</taxon>
        <taxon>Streptophyta</taxon>
        <taxon>Embryophyta</taxon>
        <taxon>Tracheophyta</taxon>
        <taxon>Spermatophyta</taxon>
        <taxon>Magnoliopsida</taxon>
        <taxon>eudicotyledons</taxon>
        <taxon>Gunneridae</taxon>
        <taxon>Pentapetalae</taxon>
        <taxon>rosids</taxon>
        <taxon>fabids</taxon>
        <taxon>Malpighiales</taxon>
        <taxon>Rhizophoraceae</taxon>
        <taxon>Rhizophora</taxon>
    </lineage>
</organism>
<reference evidence="1" key="1">
    <citation type="submission" date="2018-02" db="EMBL/GenBank/DDBJ databases">
        <title>Rhizophora mucronata_Transcriptome.</title>
        <authorList>
            <person name="Meera S.P."/>
            <person name="Sreeshan A."/>
            <person name="Augustine A."/>
        </authorList>
    </citation>
    <scope>NUCLEOTIDE SEQUENCE</scope>
    <source>
        <tissue evidence="1">Leaf</tissue>
    </source>
</reference>
<protein>
    <submittedName>
        <fullName evidence="1">Uncharacterized protein</fullName>
    </submittedName>
</protein>